<dbReference type="EMBL" id="CP133592">
    <property type="protein sequence ID" value="WMW25455.1"/>
    <property type="molecule type" value="Genomic_DNA"/>
</dbReference>
<dbReference type="Proteomes" id="UP001182908">
    <property type="component" value="Chromosome"/>
</dbReference>
<organism evidence="1 2">
    <name type="scientific">Methanolobus sediminis</name>
    <dbReference type="NCBI Taxonomy" id="3072978"/>
    <lineage>
        <taxon>Archaea</taxon>
        <taxon>Methanobacteriati</taxon>
        <taxon>Methanobacteriota</taxon>
        <taxon>Stenosarchaea group</taxon>
        <taxon>Methanomicrobia</taxon>
        <taxon>Methanosarcinales</taxon>
        <taxon>Methanosarcinaceae</taxon>
        <taxon>Methanolobus</taxon>
    </lineage>
</organism>
<proteinExistence type="predicted"/>
<evidence type="ECO:0000313" key="2">
    <source>
        <dbReference type="Proteomes" id="UP001182908"/>
    </source>
</evidence>
<accession>A0AA51UL91</accession>
<reference evidence="1 2" key="1">
    <citation type="submission" date="2023-08" db="EMBL/GenBank/DDBJ databases">
        <title>Methanolobus mangrovi sp. nov. and Methanolobus sediminis sp. nov, two novel methylotrophic methanogens isolated from mangrove sediments in China.</title>
        <authorList>
            <person name="Zhou J."/>
        </authorList>
    </citation>
    <scope>NUCLEOTIDE SEQUENCE [LARGE SCALE GENOMIC DNA]</scope>
    <source>
        <strain evidence="1 2">FTZ6</strain>
    </source>
</reference>
<dbReference type="InterPro" id="IPR035965">
    <property type="entry name" value="PAS-like_dom_sf"/>
</dbReference>
<dbReference type="SUPFAM" id="SSF55785">
    <property type="entry name" value="PYP-like sensor domain (PAS domain)"/>
    <property type="match status" value="1"/>
</dbReference>
<keyword evidence="2" id="KW-1185">Reference proteome</keyword>
<protein>
    <recommendedName>
        <fullName evidence="3">PAS domain-containing protein</fullName>
    </recommendedName>
</protein>
<dbReference type="KEGG" id="mseb:RE474_01670"/>
<dbReference type="AlphaFoldDB" id="A0AA51UL91"/>
<dbReference type="RefSeq" id="WP_309311258.1">
    <property type="nucleotide sequence ID" value="NZ_CP133592.1"/>
</dbReference>
<evidence type="ECO:0000313" key="1">
    <source>
        <dbReference type="EMBL" id="WMW25455.1"/>
    </source>
</evidence>
<evidence type="ECO:0008006" key="3">
    <source>
        <dbReference type="Google" id="ProtNLM"/>
    </source>
</evidence>
<dbReference type="GeneID" id="84231385"/>
<gene>
    <name evidence="1" type="ORF">RE474_01670</name>
</gene>
<sequence>MTKQHNKGINDSSTSDCSHEDFKNLVDELPLGILSCDTKGNITSVNDFLLTIIGSLSAEATKKVNMLTFPPLVESGVSSAR</sequence>
<name>A0AA51UL91_9EURY</name>